<protein>
    <submittedName>
        <fullName evidence="4">Efflux RND transporter periplasmic adaptor subunit</fullName>
    </submittedName>
</protein>
<feature type="signal peptide" evidence="3">
    <location>
        <begin position="1"/>
        <end position="27"/>
    </location>
</feature>
<feature type="coiled-coil region" evidence="1">
    <location>
        <begin position="135"/>
        <end position="193"/>
    </location>
</feature>
<dbReference type="SUPFAM" id="SSF111369">
    <property type="entry name" value="HlyD-like secretion proteins"/>
    <property type="match status" value="1"/>
</dbReference>
<dbReference type="PANTHER" id="PTHR30469">
    <property type="entry name" value="MULTIDRUG RESISTANCE PROTEIN MDTA"/>
    <property type="match status" value="1"/>
</dbReference>
<dbReference type="GO" id="GO:1990281">
    <property type="term" value="C:efflux pump complex"/>
    <property type="evidence" value="ECO:0007669"/>
    <property type="project" value="TreeGrafter"/>
</dbReference>
<organism evidence="4">
    <name type="scientific">Chitinibacter mangrovi</name>
    <dbReference type="NCBI Taxonomy" id="3153927"/>
    <lineage>
        <taxon>Bacteria</taxon>
        <taxon>Pseudomonadati</taxon>
        <taxon>Pseudomonadota</taxon>
        <taxon>Betaproteobacteria</taxon>
        <taxon>Neisseriales</taxon>
        <taxon>Chitinibacteraceae</taxon>
        <taxon>Chitinibacter</taxon>
    </lineage>
</organism>
<accession>A0AAU7FCA6</accession>
<name>A0AAU7FCA6_9NEIS</name>
<dbReference type="Gene3D" id="2.40.50.100">
    <property type="match status" value="1"/>
</dbReference>
<proteinExistence type="predicted"/>
<evidence type="ECO:0000256" key="3">
    <source>
        <dbReference type="SAM" id="SignalP"/>
    </source>
</evidence>
<dbReference type="KEGG" id="cmav:ABHF33_02705"/>
<reference evidence="4" key="1">
    <citation type="submission" date="2024-05" db="EMBL/GenBank/DDBJ databases">
        <authorList>
            <person name="Yang L."/>
            <person name="Pan L."/>
        </authorList>
    </citation>
    <scope>NUCLEOTIDE SEQUENCE</scope>
    <source>
        <strain evidence="4">FCG-7</strain>
    </source>
</reference>
<dbReference type="PANTHER" id="PTHR30469:SF38">
    <property type="entry name" value="HLYD FAMILY SECRETION PROTEIN"/>
    <property type="match status" value="1"/>
</dbReference>
<gene>
    <name evidence="4" type="ORF">ABHF33_02705</name>
</gene>
<evidence type="ECO:0000313" key="4">
    <source>
        <dbReference type="EMBL" id="XBM01215.1"/>
    </source>
</evidence>
<feature type="region of interest" description="Disordered" evidence="2">
    <location>
        <begin position="28"/>
        <end position="49"/>
    </location>
</feature>
<keyword evidence="1" id="KW-0175">Coiled coil</keyword>
<dbReference type="Gene3D" id="2.40.420.20">
    <property type="match status" value="1"/>
</dbReference>
<keyword evidence="3" id="KW-0732">Signal</keyword>
<dbReference type="EMBL" id="CP157355">
    <property type="protein sequence ID" value="XBM01215.1"/>
    <property type="molecule type" value="Genomic_DNA"/>
</dbReference>
<evidence type="ECO:0000256" key="2">
    <source>
        <dbReference type="SAM" id="MobiDB-lite"/>
    </source>
</evidence>
<feature type="compositionally biased region" description="Low complexity" evidence="2">
    <location>
        <begin position="36"/>
        <end position="47"/>
    </location>
</feature>
<sequence>MKLNATFLNLGLSLGLAVLPITQSAWAGGGDDHSHAAPAPVNANNKPQRLPDGRVFVPKATQYQLGVITQPAQTTTTNKTLELNGHVVMDPNRGARVQASSGGRISASAGGLPLLGSKVKKGQVLAWVKPAQSSYEAAQQQADLAEVRANLAQAEQTLARLRQLEGSVPRKDIDAAQAQLSALRARSAALSAASGGEALRASVDGVIAASNIANGQVVDPSTILFEIVAPQGFLIEALAYDPALVSQIGGAAFNGVPLRYLGGASALRDGALPLLFAPTAAMPLALGQVVKVVASTREPVRGVVLPASAVVKNASNQTVVWVLEQAQVLRAVAVQPMPLDGKRVLVGQLKGGERVVIDGANLINQIR</sequence>
<evidence type="ECO:0000256" key="1">
    <source>
        <dbReference type="SAM" id="Coils"/>
    </source>
</evidence>
<dbReference type="AlphaFoldDB" id="A0AAU7FCA6"/>
<feature type="chain" id="PRO_5043817691" evidence="3">
    <location>
        <begin position="28"/>
        <end position="367"/>
    </location>
</feature>
<dbReference type="Gene3D" id="1.10.287.470">
    <property type="entry name" value="Helix hairpin bin"/>
    <property type="match status" value="1"/>
</dbReference>
<dbReference type="GO" id="GO:0015562">
    <property type="term" value="F:efflux transmembrane transporter activity"/>
    <property type="evidence" value="ECO:0007669"/>
    <property type="project" value="TreeGrafter"/>
</dbReference>
<dbReference type="RefSeq" id="WP_348945519.1">
    <property type="nucleotide sequence ID" value="NZ_CP157355.1"/>
</dbReference>